<sequence>MNSKKSAVCYLTRTPDSETIQFAEQLARDSRLSSNVDICIMIDDNNFQIQANSLINFIQINNNECISNGYHSSNKLEMNKDCISWDKALYYFCHIKQNDYAFVWLIEDDCFIPSVDSFFSLHDKYSKGYSSGDLICQKNDENLYGDTSTWKWGDVVGKFSPPWYHSMVCAIGCSRRLLDAIGNYVKQRRFLPFLEYMFNTIAMQSQMKVINPSELSTIVFREDWTSEHVRQRPNNWFHPFKNEHVRRDIRLVMSNSSQMPTHNVEHPGNIGYPGQMPQYQGQMPQYQGQMPQYQGQMPQYQGQMPQYQGQIPQYQGSIPQYQGAIPQYPYFMASSYNLPPDSGCVVFSHTYPSNMPPPYPPY</sequence>
<accession>A0A816TZX2</accession>
<organism evidence="1 2">
    <name type="scientific">Rotaria magnacalcarata</name>
    <dbReference type="NCBI Taxonomy" id="392030"/>
    <lineage>
        <taxon>Eukaryota</taxon>
        <taxon>Metazoa</taxon>
        <taxon>Spiralia</taxon>
        <taxon>Gnathifera</taxon>
        <taxon>Rotifera</taxon>
        <taxon>Eurotatoria</taxon>
        <taxon>Bdelloidea</taxon>
        <taxon>Philodinida</taxon>
        <taxon>Philodinidae</taxon>
        <taxon>Rotaria</taxon>
    </lineage>
</organism>
<name>A0A816TZX2_9BILA</name>
<dbReference type="Proteomes" id="UP000663856">
    <property type="component" value="Unassembled WGS sequence"/>
</dbReference>
<evidence type="ECO:0000313" key="2">
    <source>
        <dbReference type="Proteomes" id="UP000663856"/>
    </source>
</evidence>
<protein>
    <submittedName>
        <fullName evidence="1">Uncharacterized protein</fullName>
    </submittedName>
</protein>
<gene>
    <name evidence="1" type="ORF">WKI299_LOCUS20959</name>
</gene>
<dbReference type="EMBL" id="CAJNRF010008780">
    <property type="protein sequence ID" value="CAF2104490.1"/>
    <property type="molecule type" value="Genomic_DNA"/>
</dbReference>
<dbReference type="AlphaFoldDB" id="A0A816TZX2"/>
<evidence type="ECO:0000313" key="1">
    <source>
        <dbReference type="EMBL" id="CAF2104490.1"/>
    </source>
</evidence>
<comment type="caution">
    <text evidence="1">The sequence shown here is derived from an EMBL/GenBank/DDBJ whole genome shotgun (WGS) entry which is preliminary data.</text>
</comment>
<reference evidence="1" key="1">
    <citation type="submission" date="2021-02" db="EMBL/GenBank/DDBJ databases">
        <authorList>
            <person name="Nowell W R."/>
        </authorList>
    </citation>
    <scope>NUCLEOTIDE SEQUENCE</scope>
</reference>
<proteinExistence type="predicted"/>